<gene>
    <name evidence="1" type="ORF">ACFOU2_01560</name>
</gene>
<name>A0ABV8AWD1_9BACI</name>
<dbReference type="CDD" id="cd06464">
    <property type="entry name" value="ACD_sHsps-like"/>
    <property type="match status" value="1"/>
</dbReference>
<proteinExistence type="predicted"/>
<keyword evidence="2" id="KW-1185">Reference proteome</keyword>
<evidence type="ECO:0000313" key="2">
    <source>
        <dbReference type="Proteomes" id="UP001595752"/>
    </source>
</evidence>
<dbReference type="EMBL" id="JBHRZT010000007">
    <property type="protein sequence ID" value="MFC3882283.1"/>
    <property type="molecule type" value="Genomic_DNA"/>
</dbReference>
<protein>
    <submittedName>
        <fullName evidence="1">Uncharacterized protein</fullName>
    </submittedName>
</protein>
<dbReference type="InterPro" id="IPR008978">
    <property type="entry name" value="HSP20-like_chaperone"/>
</dbReference>
<reference evidence="2" key="1">
    <citation type="journal article" date="2019" name="Int. J. Syst. Evol. Microbiol.">
        <title>The Global Catalogue of Microorganisms (GCM) 10K type strain sequencing project: providing services to taxonomists for standard genome sequencing and annotation.</title>
        <authorList>
            <consortium name="The Broad Institute Genomics Platform"/>
            <consortium name="The Broad Institute Genome Sequencing Center for Infectious Disease"/>
            <person name="Wu L."/>
            <person name="Ma J."/>
        </authorList>
    </citation>
    <scope>NUCLEOTIDE SEQUENCE [LARGE SCALE GENOMIC DNA]</scope>
    <source>
        <strain evidence="2">CCUG 61889</strain>
    </source>
</reference>
<dbReference type="Gene3D" id="2.60.40.790">
    <property type="match status" value="1"/>
</dbReference>
<dbReference type="SUPFAM" id="SSF49764">
    <property type="entry name" value="HSP20-like chaperones"/>
    <property type="match status" value="1"/>
</dbReference>
<sequence length="43" mass="4903">MTVLLPTTVSHEGVKASYKIGVLEAKMPKLMKDDRKKVDMEFH</sequence>
<organism evidence="1 2">
    <name type="scientific">Bacillus songklensis</name>
    <dbReference type="NCBI Taxonomy" id="1069116"/>
    <lineage>
        <taxon>Bacteria</taxon>
        <taxon>Bacillati</taxon>
        <taxon>Bacillota</taxon>
        <taxon>Bacilli</taxon>
        <taxon>Bacillales</taxon>
        <taxon>Bacillaceae</taxon>
        <taxon>Bacillus</taxon>
    </lineage>
</organism>
<accession>A0ABV8AWD1</accession>
<comment type="caution">
    <text evidence="1">The sequence shown here is derived from an EMBL/GenBank/DDBJ whole genome shotgun (WGS) entry which is preliminary data.</text>
</comment>
<evidence type="ECO:0000313" key="1">
    <source>
        <dbReference type="EMBL" id="MFC3882283.1"/>
    </source>
</evidence>
<dbReference type="Proteomes" id="UP001595752">
    <property type="component" value="Unassembled WGS sequence"/>
</dbReference>